<reference evidence="1 2" key="1">
    <citation type="submission" date="2018-03" db="EMBL/GenBank/DDBJ databases">
        <title>Genomic Encyclopedia of Archaeal and Bacterial Type Strains, Phase II (KMG-II): from individual species to whole genera.</title>
        <authorList>
            <person name="Goeker M."/>
        </authorList>
    </citation>
    <scope>NUCLEOTIDE SEQUENCE [LARGE SCALE GENOMIC DNA]</scope>
    <source>
        <strain evidence="1 2">DSM 45211</strain>
    </source>
</reference>
<proteinExistence type="predicted"/>
<dbReference type="OrthoDB" id="3395250at2"/>
<protein>
    <submittedName>
        <fullName evidence="1">Uncharacterized protein</fullName>
    </submittedName>
</protein>
<dbReference type="RefSeq" id="WP_106536234.1">
    <property type="nucleotide sequence ID" value="NZ_ML142901.1"/>
</dbReference>
<evidence type="ECO:0000313" key="2">
    <source>
        <dbReference type="Proteomes" id="UP000243528"/>
    </source>
</evidence>
<keyword evidence="2" id="KW-1185">Reference proteome</keyword>
<gene>
    <name evidence="1" type="ORF">CLV30_103160</name>
</gene>
<organism evidence="1 2">
    <name type="scientific">Haloactinopolyspora alba</name>
    <dbReference type="NCBI Taxonomy" id="648780"/>
    <lineage>
        <taxon>Bacteria</taxon>
        <taxon>Bacillati</taxon>
        <taxon>Actinomycetota</taxon>
        <taxon>Actinomycetes</taxon>
        <taxon>Jiangellales</taxon>
        <taxon>Jiangellaceae</taxon>
        <taxon>Haloactinopolyspora</taxon>
    </lineage>
</organism>
<dbReference type="AlphaFoldDB" id="A0A2P8E953"/>
<dbReference type="Proteomes" id="UP000243528">
    <property type="component" value="Unassembled WGS sequence"/>
</dbReference>
<accession>A0A2P8E953</accession>
<dbReference type="EMBL" id="PYGE01000003">
    <property type="protein sequence ID" value="PSL06006.1"/>
    <property type="molecule type" value="Genomic_DNA"/>
</dbReference>
<evidence type="ECO:0000313" key="1">
    <source>
        <dbReference type="EMBL" id="PSL06006.1"/>
    </source>
</evidence>
<comment type="caution">
    <text evidence="1">The sequence shown here is derived from an EMBL/GenBank/DDBJ whole genome shotgun (WGS) entry which is preliminary data.</text>
</comment>
<sequence length="74" mass="8165">MDRAASLQHIVTFCGRRERGCPELFLDHNAPPERHVVIADDYGQHIQMSVAQLRDIVAAAKDGSLDALQEPARG</sequence>
<name>A0A2P8E953_9ACTN</name>